<dbReference type="Proteomes" id="UP000287651">
    <property type="component" value="Unassembled WGS sequence"/>
</dbReference>
<accession>A0A426XK47</accession>
<name>A0A426XK47_ENSVE</name>
<dbReference type="EMBL" id="AMZH03019844">
    <property type="protein sequence ID" value="RRT39825.1"/>
    <property type="molecule type" value="Genomic_DNA"/>
</dbReference>
<evidence type="ECO:0000313" key="2">
    <source>
        <dbReference type="EMBL" id="RRT39825.1"/>
    </source>
</evidence>
<proteinExistence type="predicted"/>
<organism evidence="2 3">
    <name type="scientific">Ensete ventricosum</name>
    <name type="common">Abyssinian banana</name>
    <name type="synonym">Musa ensete</name>
    <dbReference type="NCBI Taxonomy" id="4639"/>
    <lineage>
        <taxon>Eukaryota</taxon>
        <taxon>Viridiplantae</taxon>
        <taxon>Streptophyta</taxon>
        <taxon>Embryophyta</taxon>
        <taxon>Tracheophyta</taxon>
        <taxon>Spermatophyta</taxon>
        <taxon>Magnoliopsida</taxon>
        <taxon>Liliopsida</taxon>
        <taxon>Zingiberales</taxon>
        <taxon>Musaceae</taxon>
        <taxon>Ensete</taxon>
    </lineage>
</organism>
<dbReference type="AlphaFoldDB" id="A0A426XK47"/>
<comment type="caution">
    <text evidence="2">The sequence shown here is derived from an EMBL/GenBank/DDBJ whole genome shotgun (WGS) entry which is preliminary data.</text>
</comment>
<feature type="region of interest" description="Disordered" evidence="1">
    <location>
        <begin position="1"/>
        <end position="39"/>
    </location>
</feature>
<reference evidence="2 3" key="1">
    <citation type="journal article" date="2014" name="Agronomy (Basel)">
        <title>A Draft Genome Sequence for Ensete ventricosum, the Drought-Tolerant Tree Against Hunger.</title>
        <authorList>
            <person name="Harrison J."/>
            <person name="Moore K.A."/>
            <person name="Paszkiewicz K."/>
            <person name="Jones T."/>
            <person name="Grant M."/>
            <person name="Ambacheew D."/>
            <person name="Muzemil S."/>
            <person name="Studholme D.J."/>
        </authorList>
    </citation>
    <scope>NUCLEOTIDE SEQUENCE [LARGE SCALE GENOMIC DNA]</scope>
</reference>
<evidence type="ECO:0000256" key="1">
    <source>
        <dbReference type="SAM" id="MobiDB-lite"/>
    </source>
</evidence>
<gene>
    <name evidence="2" type="ORF">B296_00043455</name>
</gene>
<protein>
    <submittedName>
        <fullName evidence="2">Uncharacterized protein</fullName>
    </submittedName>
</protein>
<evidence type="ECO:0000313" key="3">
    <source>
        <dbReference type="Proteomes" id="UP000287651"/>
    </source>
</evidence>
<sequence>METCPPVSNSDTSSDCCSSLSMDSEKSETEAAGNCTGRSREARTLAMATAASSSSANFNSGDLCSDPPPPLRLSHEQHELCSEALAFFKRRLRTRAKIAQAFDRLQVSVDPSLASSLKSFHLNLGSLDFLAGLDLVPSPKIHEVGR</sequence>
<feature type="compositionally biased region" description="Low complexity" evidence="1">
    <location>
        <begin position="8"/>
        <end position="22"/>
    </location>
</feature>